<evidence type="ECO:0000259" key="3">
    <source>
        <dbReference type="SMART" id="SM00822"/>
    </source>
</evidence>
<dbReference type="Proteomes" id="UP000195162">
    <property type="component" value="Unassembled WGS sequence"/>
</dbReference>
<comment type="similarity">
    <text evidence="1">Belongs to the short-chain dehydrogenases/reductases (SDR) family.</text>
</comment>
<keyword evidence="2" id="KW-0560">Oxidoreductase</keyword>
<accession>A0A0R0RVM1</accession>
<name>A0A0R0RVM1_ACIPI</name>
<dbReference type="GO" id="GO:0006633">
    <property type="term" value="P:fatty acid biosynthetic process"/>
    <property type="evidence" value="ECO:0007669"/>
    <property type="project" value="TreeGrafter"/>
</dbReference>
<proteinExistence type="inferred from homology"/>
<evidence type="ECO:0000256" key="1">
    <source>
        <dbReference type="ARBA" id="ARBA00006484"/>
    </source>
</evidence>
<dbReference type="PRINTS" id="PR00080">
    <property type="entry name" value="SDRFAMILY"/>
</dbReference>
<dbReference type="AlphaFoldDB" id="A0A0R0RVM1"/>
<dbReference type="GO" id="GO:0016616">
    <property type="term" value="F:oxidoreductase activity, acting on the CH-OH group of donors, NAD or NADP as acceptor"/>
    <property type="evidence" value="ECO:0007669"/>
    <property type="project" value="TreeGrafter"/>
</dbReference>
<organism evidence="4 5">
    <name type="scientific">Acinetobacter pittii</name>
    <name type="common">Acinetobacter genomosp. 3</name>
    <dbReference type="NCBI Taxonomy" id="48296"/>
    <lineage>
        <taxon>Bacteria</taxon>
        <taxon>Pseudomonadati</taxon>
        <taxon>Pseudomonadota</taxon>
        <taxon>Gammaproteobacteria</taxon>
        <taxon>Moraxellales</taxon>
        <taxon>Moraxellaceae</taxon>
        <taxon>Acinetobacter</taxon>
        <taxon>Acinetobacter calcoaceticus/baumannii complex</taxon>
    </lineage>
</organism>
<dbReference type="GO" id="GO:0048038">
    <property type="term" value="F:quinone binding"/>
    <property type="evidence" value="ECO:0007669"/>
    <property type="project" value="TreeGrafter"/>
</dbReference>
<dbReference type="EMBL" id="NGIR01000018">
    <property type="protein sequence ID" value="OTU29114.1"/>
    <property type="molecule type" value="Genomic_DNA"/>
</dbReference>
<dbReference type="Gene3D" id="3.40.50.720">
    <property type="entry name" value="NAD(P)-binding Rossmann-like Domain"/>
    <property type="match status" value="1"/>
</dbReference>
<dbReference type="PANTHER" id="PTHR42760:SF133">
    <property type="entry name" value="3-OXOACYL-[ACYL-CARRIER-PROTEIN] REDUCTASE"/>
    <property type="match status" value="1"/>
</dbReference>
<sequence length="244" mass="26429">MKHEKIVLITGAAGGLGREFSLKLAHEGYHVLLVDFVDCQPLLQQIQDAGGKASAYQCDLSQADQVKHLLKQVLDDHGCCDILINNAAYIPLKQLADTELPEWQRTFSVNVDASFILSQGFAPKMIEKGWGRIVNFASSNTGRPQKGFMAYIAAKMGVIGLTRALAVELGDKGITVNAISPGLIKHSGSEHALPAELFEDVKNSQFIKRNGEPTDLAGVLSFVISPESGYMTGQVFHVDGGFLF</sequence>
<reference evidence="4 5" key="1">
    <citation type="submission" date="2017-05" db="EMBL/GenBank/DDBJ databases">
        <authorList>
            <person name="Song R."/>
            <person name="Chenine A.L."/>
            <person name="Ruprecht R.M."/>
        </authorList>
    </citation>
    <scope>NUCLEOTIDE SEQUENCE [LARGE SCALE GENOMIC DNA]</scope>
    <source>
        <strain evidence="4 5">ARLG1955</strain>
    </source>
</reference>
<gene>
    <name evidence="4" type="ORF">CAT59_05820</name>
</gene>
<dbReference type="SUPFAM" id="SSF51735">
    <property type="entry name" value="NAD(P)-binding Rossmann-fold domains"/>
    <property type="match status" value="1"/>
</dbReference>
<dbReference type="CDD" id="cd05233">
    <property type="entry name" value="SDR_c"/>
    <property type="match status" value="1"/>
</dbReference>
<dbReference type="FunFam" id="3.40.50.720:FF:000173">
    <property type="entry name" value="3-oxoacyl-[acyl-carrier protein] reductase"/>
    <property type="match status" value="1"/>
</dbReference>
<feature type="domain" description="Ketoreductase" evidence="3">
    <location>
        <begin position="5"/>
        <end position="187"/>
    </location>
</feature>
<dbReference type="InterPro" id="IPR057326">
    <property type="entry name" value="KR_dom"/>
</dbReference>
<dbReference type="PANTHER" id="PTHR42760">
    <property type="entry name" value="SHORT-CHAIN DEHYDROGENASES/REDUCTASES FAMILY MEMBER"/>
    <property type="match status" value="1"/>
</dbReference>
<dbReference type="RefSeq" id="WP_032053264.1">
    <property type="nucleotide sequence ID" value="NZ_CAYSYS010000016.1"/>
</dbReference>
<comment type="caution">
    <text evidence="4">The sequence shown here is derived from an EMBL/GenBank/DDBJ whole genome shotgun (WGS) entry which is preliminary data.</text>
</comment>
<evidence type="ECO:0000313" key="5">
    <source>
        <dbReference type="Proteomes" id="UP000195162"/>
    </source>
</evidence>
<dbReference type="Pfam" id="PF13561">
    <property type="entry name" value="adh_short_C2"/>
    <property type="match status" value="1"/>
</dbReference>
<dbReference type="InterPro" id="IPR002347">
    <property type="entry name" value="SDR_fam"/>
</dbReference>
<dbReference type="InterPro" id="IPR036291">
    <property type="entry name" value="NAD(P)-bd_dom_sf"/>
</dbReference>
<evidence type="ECO:0000256" key="2">
    <source>
        <dbReference type="ARBA" id="ARBA00023002"/>
    </source>
</evidence>
<dbReference type="SMART" id="SM00822">
    <property type="entry name" value="PKS_KR"/>
    <property type="match status" value="1"/>
</dbReference>
<evidence type="ECO:0000313" key="4">
    <source>
        <dbReference type="EMBL" id="OTU29114.1"/>
    </source>
</evidence>
<protein>
    <submittedName>
        <fullName evidence="4">Short-chain dehydrogenase</fullName>
    </submittedName>
</protein>
<dbReference type="PRINTS" id="PR00081">
    <property type="entry name" value="GDHRDH"/>
</dbReference>